<evidence type="ECO:0008006" key="3">
    <source>
        <dbReference type="Google" id="ProtNLM"/>
    </source>
</evidence>
<dbReference type="Proteomes" id="UP000321234">
    <property type="component" value="Unassembled WGS sequence"/>
</dbReference>
<evidence type="ECO:0000313" key="1">
    <source>
        <dbReference type="EMBL" id="TXR55670.1"/>
    </source>
</evidence>
<dbReference type="EMBL" id="VKAC01000007">
    <property type="protein sequence ID" value="TXR55670.1"/>
    <property type="molecule type" value="Genomic_DNA"/>
</dbReference>
<reference evidence="1 2" key="1">
    <citation type="submission" date="2019-07" db="EMBL/GenBank/DDBJ databases">
        <title>Quadrisphaera sp. strain DD2A genome sequencing and assembly.</title>
        <authorList>
            <person name="Kim I."/>
        </authorList>
    </citation>
    <scope>NUCLEOTIDE SEQUENCE [LARGE SCALE GENOMIC DNA]</scope>
    <source>
        <strain evidence="1 2">DD2A</strain>
    </source>
</reference>
<name>A0A5C8ZFU4_9ACTN</name>
<proteinExistence type="predicted"/>
<evidence type="ECO:0000313" key="2">
    <source>
        <dbReference type="Proteomes" id="UP000321234"/>
    </source>
</evidence>
<keyword evidence="2" id="KW-1185">Reference proteome</keyword>
<organism evidence="1 2">
    <name type="scientific">Quadrisphaera setariae</name>
    <dbReference type="NCBI Taxonomy" id="2593304"/>
    <lineage>
        <taxon>Bacteria</taxon>
        <taxon>Bacillati</taxon>
        <taxon>Actinomycetota</taxon>
        <taxon>Actinomycetes</taxon>
        <taxon>Kineosporiales</taxon>
        <taxon>Kineosporiaceae</taxon>
        <taxon>Quadrisphaera</taxon>
    </lineage>
</organism>
<accession>A0A5C8ZFU4</accession>
<dbReference type="OrthoDB" id="839391at2"/>
<sequence length="111" mass="11053">MDDGDPRVATTAFLPGGYLGTFPTCGRPAVQASRYPHALCAACTGSATCEAHGLPAALGGDSGSPLGGWVPGHVGPDGWDPCTGDGAVVVRGQRCWLSEARFGGTVAQPAG</sequence>
<comment type="caution">
    <text evidence="1">The sequence shown here is derived from an EMBL/GenBank/DDBJ whole genome shotgun (WGS) entry which is preliminary data.</text>
</comment>
<protein>
    <recommendedName>
        <fullName evidence="3">Trypsin</fullName>
    </recommendedName>
</protein>
<gene>
    <name evidence="1" type="ORF">FMM08_12560</name>
</gene>
<dbReference type="RefSeq" id="WP_147926726.1">
    <property type="nucleotide sequence ID" value="NZ_VKAC01000007.1"/>
</dbReference>
<dbReference type="AlphaFoldDB" id="A0A5C8ZFU4"/>